<evidence type="ECO:0000313" key="3">
    <source>
        <dbReference type="Proteomes" id="UP001160334"/>
    </source>
</evidence>
<dbReference type="Proteomes" id="UP001160334">
    <property type="component" value="Unassembled WGS sequence"/>
</dbReference>
<keyword evidence="3" id="KW-1185">Reference proteome</keyword>
<name>A0ABT6MES6_9NOCA</name>
<feature type="domain" description="Glutaredoxin" evidence="1">
    <location>
        <begin position="3"/>
        <end position="61"/>
    </location>
</feature>
<accession>A0ABT6MES6</accession>
<reference evidence="2 3" key="1">
    <citation type="submission" date="2023-04" db="EMBL/GenBank/DDBJ databases">
        <title>Forest soil microbial communities from Buena Vista Peninsula, Colon Province, Panama.</title>
        <authorList>
            <person name="Bouskill N."/>
        </authorList>
    </citation>
    <scope>NUCLEOTIDE SEQUENCE [LARGE SCALE GENOMIC DNA]</scope>
    <source>
        <strain evidence="2 3">CFH S0262</strain>
    </source>
</reference>
<dbReference type="CDD" id="cd02976">
    <property type="entry name" value="NrdH"/>
    <property type="match status" value="1"/>
</dbReference>
<dbReference type="RefSeq" id="WP_280762120.1">
    <property type="nucleotide sequence ID" value="NZ_JARXVC010000011.1"/>
</dbReference>
<dbReference type="PANTHER" id="PTHR34386">
    <property type="entry name" value="GLUTAREDOXIN"/>
    <property type="match status" value="1"/>
</dbReference>
<gene>
    <name evidence="2" type="ORF">M2280_004063</name>
</gene>
<dbReference type="PANTHER" id="PTHR34386:SF1">
    <property type="entry name" value="GLUTAREDOXIN-LIKE PROTEIN NRDH"/>
    <property type="match status" value="1"/>
</dbReference>
<dbReference type="Pfam" id="PF00462">
    <property type="entry name" value="Glutaredoxin"/>
    <property type="match status" value="1"/>
</dbReference>
<comment type="caution">
    <text evidence="2">The sequence shown here is derived from an EMBL/GenBank/DDBJ whole genome shotgun (WGS) entry which is preliminary data.</text>
</comment>
<dbReference type="PROSITE" id="PS51354">
    <property type="entry name" value="GLUTAREDOXIN_2"/>
    <property type="match status" value="1"/>
</dbReference>
<dbReference type="Gene3D" id="3.40.30.10">
    <property type="entry name" value="Glutaredoxin"/>
    <property type="match status" value="1"/>
</dbReference>
<sequence length="86" mass="9406">MQVTVYSQPSCMPCHATKKRLTLKGIPHTVVDVSDNPDALNRVKALGYQSTPVVEAGDTHWGGYSPDKIDHLARELAAIAYLDNDI</sequence>
<dbReference type="InterPro" id="IPR036249">
    <property type="entry name" value="Thioredoxin-like_sf"/>
</dbReference>
<evidence type="ECO:0000313" key="2">
    <source>
        <dbReference type="EMBL" id="MDH6282826.1"/>
    </source>
</evidence>
<evidence type="ECO:0000259" key="1">
    <source>
        <dbReference type="Pfam" id="PF00462"/>
    </source>
</evidence>
<protein>
    <submittedName>
        <fullName evidence="2">Glutaredoxin-like protein NrdH</fullName>
    </submittedName>
</protein>
<proteinExistence type="predicted"/>
<dbReference type="InterPro" id="IPR051548">
    <property type="entry name" value="Grx-like_ET"/>
</dbReference>
<dbReference type="EMBL" id="JARXVC010000011">
    <property type="protein sequence ID" value="MDH6282826.1"/>
    <property type="molecule type" value="Genomic_DNA"/>
</dbReference>
<dbReference type="SUPFAM" id="SSF52833">
    <property type="entry name" value="Thioredoxin-like"/>
    <property type="match status" value="1"/>
</dbReference>
<organism evidence="2 3">
    <name type="scientific">Prescottella agglutinans</name>
    <dbReference type="NCBI Taxonomy" id="1644129"/>
    <lineage>
        <taxon>Bacteria</taxon>
        <taxon>Bacillati</taxon>
        <taxon>Actinomycetota</taxon>
        <taxon>Actinomycetes</taxon>
        <taxon>Mycobacteriales</taxon>
        <taxon>Nocardiaceae</taxon>
        <taxon>Prescottella</taxon>
    </lineage>
</organism>
<dbReference type="InterPro" id="IPR002109">
    <property type="entry name" value="Glutaredoxin"/>
</dbReference>